<evidence type="ECO:0000259" key="6">
    <source>
        <dbReference type="Pfam" id="PF01061"/>
    </source>
</evidence>
<name>A0ABS2PT84_9STRE</name>
<accession>A0ABS2PT84</accession>
<gene>
    <name evidence="7" type="ORF">JOC28_000889</name>
</gene>
<dbReference type="InterPro" id="IPR000412">
    <property type="entry name" value="ABC_2_transport"/>
</dbReference>
<feature type="transmembrane region" description="Helical" evidence="5">
    <location>
        <begin position="132"/>
        <end position="153"/>
    </location>
</feature>
<evidence type="ECO:0000313" key="7">
    <source>
        <dbReference type="EMBL" id="MBM7642592.1"/>
    </source>
</evidence>
<keyword evidence="8" id="KW-1185">Reference proteome</keyword>
<keyword evidence="3 5" id="KW-1133">Transmembrane helix</keyword>
<keyword evidence="4 5" id="KW-0472">Membrane</keyword>
<feature type="transmembrane region" description="Helical" evidence="5">
    <location>
        <begin position="21"/>
        <end position="40"/>
    </location>
</feature>
<dbReference type="EMBL" id="JAFBEH010000015">
    <property type="protein sequence ID" value="MBM7642592.1"/>
    <property type="molecule type" value="Genomic_DNA"/>
</dbReference>
<dbReference type="PANTHER" id="PTHR43229:SF2">
    <property type="entry name" value="NODULATION PROTEIN J"/>
    <property type="match status" value="1"/>
</dbReference>
<evidence type="ECO:0000256" key="5">
    <source>
        <dbReference type="SAM" id="Phobius"/>
    </source>
</evidence>
<dbReference type="InterPro" id="IPR051784">
    <property type="entry name" value="Nod_factor_ABC_transporter"/>
</dbReference>
<dbReference type="RefSeq" id="WP_205009434.1">
    <property type="nucleotide sequence ID" value="NZ_JAFBEH010000015.1"/>
</dbReference>
<protein>
    <submittedName>
        <fullName evidence="7">ABC-2 type transport system permease protein</fullName>
    </submittedName>
</protein>
<dbReference type="PANTHER" id="PTHR43229">
    <property type="entry name" value="NODULATION PROTEIN J"/>
    <property type="match status" value="1"/>
</dbReference>
<dbReference type="PIRSF" id="PIRSF006648">
    <property type="entry name" value="DrrB"/>
    <property type="match status" value="1"/>
</dbReference>
<feature type="transmembrane region" description="Helical" evidence="5">
    <location>
        <begin position="215"/>
        <end position="238"/>
    </location>
</feature>
<evidence type="ECO:0000256" key="4">
    <source>
        <dbReference type="ARBA" id="ARBA00023136"/>
    </source>
</evidence>
<comment type="subcellular location">
    <subcellularLocation>
        <location evidence="1">Membrane</location>
        <topology evidence="1">Multi-pass membrane protein</topology>
    </subcellularLocation>
</comment>
<evidence type="ECO:0000256" key="2">
    <source>
        <dbReference type="ARBA" id="ARBA00022692"/>
    </source>
</evidence>
<organism evidence="7 8">
    <name type="scientific">Streptococcus loxodontisalivarius</name>
    <dbReference type="NCBI Taxonomy" id="1349415"/>
    <lineage>
        <taxon>Bacteria</taxon>
        <taxon>Bacillati</taxon>
        <taxon>Bacillota</taxon>
        <taxon>Bacilli</taxon>
        <taxon>Lactobacillales</taxon>
        <taxon>Streptococcaceae</taxon>
        <taxon>Streptococcus</taxon>
    </lineage>
</organism>
<feature type="transmembrane region" description="Helical" evidence="5">
    <location>
        <begin position="95"/>
        <end position="120"/>
    </location>
</feature>
<feature type="transmembrane region" description="Helical" evidence="5">
    <location>
        <begin position="165"/>
        <end position="183"/>
    </location>
</feature>
<feature type="transmembrane region" description="Helical" evidence="5">
    <location>
        <begin position="52"/>
        <end position="74"/>
    </location>
</feature>
<evidence type="ECO:0000313" key="8">
    <source>
        <dbReference type="Proteomes" id="UP000697472"/>
    </source>
</evidence>
<evidence type="ECO:0000256" key="1">
    <source>
        <dbReference type="ARBA" id="ARBA00004141"/>
    </source>
</evidence>
<dbReference type="Pfam" id="PF01061">
    <property type="entry name" value="ABC2_membrane"/>
    <property type="match status" value="1"/>
</dbReference>
<dbReference type="InterPro" id="IPR013525">
    <property type="entry name" value="ABC2_TM"/>
</dbReference>
<feature type="domain" description="ABC-2 type transporter transmembrane" evidence="6">
    <location>
        <begin position="4"/>
        <end position="206"/>
    </location>
</feature>
<evidence type="ECO:0000256" key="3">
    <source>
        <dbReference type="ARBA" id="ARBA00022989"/>
    </source>
</evidence>
<dbReference type="Proteomes" id="UP000697472">
    <property type="component" value="Unassembled WGS sequence"/>
</dbReference>
<keyword evidence="2 5" id="KW-0812">Transmembrane</keyword>
<sequence>MTYFKALMKVEWLLTKRGMQSLITCILLPIFFFLFFSSNVDDTVSNRELVRNYLISMTAFSSLGLTFFTLPFSLKEDQVSNRLRLLRHSPVPIWVYYLSKLLRMLLFYSLAILANFAVGHFFRQVDMSAKDWILSALLLLFGELTFMPFGLLLAQLKSSESMSALGNLLYIGLAMLGGMWMPLTTLPDWIQSIGKWTPTYRFHELVTNYLESGKIVNHSFIILVSYSLVTLLILGYLLKQKEVGDR</sequence>
<reference evidence="7 8" key="1">
    <citation type="submission" date="2021-01" db="EMBL/GenBank/DDBJ databases">
        <title>Genomic Encyclopedia of Type Strains, Phase IV (KMG-IV): sequencing the most valuable type-strain genomes for metagenomic binning, comparative biology and taxonomic classification.</title>
        <authorList>
            <person name="Goeker M."/>
        </authorList>
    </citation>
    <scope>NUCLEOTIDE SEQUENCE [LARGE SCALE GENOMIC DNA]</scope>
    <source>
        <strain evidence="7 8">DSM 27382</strain>
    </source>
</reference>
<proteinExistence type="predicted"/>
<comment type="caution">
    <text evidence="7">The sequence shown here is derived from an EMBL/GenBank/DDBJ whole genome shotgun (WGS) entry which is preliminary data.</text>
</comment>